<dbReference type="Proteomes" id="UP000183926">
    <property type="component" value="Unassembled WGS sequence"/>
</dbReference>
<evidence type="ECO:0000313" key="2">
    <source>
        <dbReference type="Proteomes" id="UP000183926"/>
    </source>
</evidence>
<reference evidence="1 2" key="1">
    <citation type="submission" date="2016-10" db="EMBL/GenBank/DDBJ databases">
        <authorList>
            <person name="de Groot N.N."/>
        </authorList>
    </citation>
    <scope>NUCLEOTIDE SEQUENCE [LARGE SCALE GENOMIC DNA]</scope>
    <source>
        <strain evidence="1 2">Nm24</strain>
    </source>
</reference>
<organism evidence="1 2">
    <name type="scientific">Nitrosomonas eutropha</name>
    <dbReference type="NCBI Taxonomy" id="916"/>
    <lineage>
        <taxon>Bacteria</taxon>
        <taxon>Pseudomonadati</taxon>
        <taxon>Pseudomonadota</taxon>
        <taxon>Betaproteobacteria</taxon>
        <taxon>Nitrosomonadales</taxon>
        <taxon>Nitrosomonadaceae</taxon>
        <taxon>Nitrosomonas</taxon>
    </lineage>
</organism>
<proteinExistence type="predicted"/>
<protein>
    <submittedName>
        <fullName evidence="1">Uncharacterized protein</fullName>
    </submittedName>
</protein>
<dbReference type="EMBL" id="FPBL01000012">
    <property type="protein sequence ID" value="SFU77495.1"/>
    <property type="molecule type" value="Genomic_DNA"/>
</dbReference>
<evidence type="ECO:0000313" key="1">
    <source>
        <dbReference type="EMBL" id="SFU77495.1"/>
    </source>
</evidence>
<accession>A0A1I7IX25</accession>
<dbReference type="AlphaFoldDB" id="A0A1I7IX25"/>
<gene>
    <name evidence="1" type="ORF">SAMN05216339_1122</name>
</gene>
<sequence>MNELQAGVKFALTVFPQSSILLQPGKAALDDPAFGDNLERVQLTTLGNLHCHVLAQDVLDVPGKRLTDVAAITQQTLDLLQVRFAALESL</sequence>
<name>A0A1I7IX25_9PROT</name>